<name>A0A2W7R064_9BACT</name>
<evidence type="ECO:0000313" key="2">
    <source>
        <dbReference type="Proteomes" id="UP000248882"/>
    </source>
</evidence>
<dbReference type="RefSeq" id="WP_111317831.1">
    <property type="nucleotide sequence ID" value="NZ_QKZT01000005.1"/>
</dbReference>
<proteinExistence type="predicted"/>
<dbReference type="AlphaFoldDB" id="A0A2W7R064"/>
<organism evidence="1 2">
    <name type="scientific">Algoriphagus chordae</name>
    <dbReference type="NCBI Taxonomy" id="237019"/>
    <lineage>
        <taxon>Bacteria</taxon>
        <taxon>Pseudomonadati</taxon>
        <taxon>Bacteroidota</taxon>
        <taxon>Cytophagia</taxon>
        <taxon>Cytophagales</taxon>
        <taxon>Cyclobacteriaceae</taxon>
        <taxon>Algoriphagus</taxon>
    </lineage>
</organism>
<protein>
    <submittedName>
        <fullName evidence="1">Uncharacterized protein</fullName>
    </submittedName>
</protein>
<sequence>MYKRANFNHCTNSELRKELIRDFNLPSFKVIAILFFLENLKIIDKEQKYNNYIKEELNWDLARIQNVVGYNFNEGLRHIFIIDQLCCLSKDTLTALN</sequence>
<dbReference type="EMBL" id="QKZT01000005">
    <property type="protein sequence ID" value="PZX54198.1"/>
    <property type="molecule type" value="Genomic_DNA"/>
</dbReference>
<gene>
    <name evidence="1" type="ORF">LV85_01538</name>
</gene>
<reference evidence="1 2" key="1">
    <citation type="submission" date="2018-06" db="EMBL/GenBank/DDBJ databases">
        <title>Genomic Encyclopedia of Archaeal and Bacterial Type Strains, Phase II (KMG-II): from individual species to whole genera.</title>
        <authorList>
            <person name="Goeker M."/>
        </authorList>
    </citation>
    <scope>NUCLEOTIDE SEQUENCE [LARGE SCALE GENOMIC DNA]</scope>
    <source>
        <strain evidence="1 2">DSM 19830</strain>
    </source>
</reference>
<comment type="caution">
    <text evidence="1">The sequence shown here is derived from an EMBL/GenBank/DDBJ whole genome shotgun (WGS) entry which is preliminary data.</text>
</comment>
<accession>A0A2W7R064</accession>
<keyword evidence="2" id="KW-1185">Reference proteome</keyword>
<evidence type="ECO:0000313" key="1">
    <source>
        <dbReference type="EMBL" id="PZX54198.1"/>
    </source>
</evidence>
<dbReference type="Proteomes" id="UP000248882">
    <property type="component" value="Unassembled WGS sequence"/>
</dbReference>
<dbReference type="OrthoDB" id="1778378at2"/>